<keyword evidence="2" id="KW-1185">Reference proteome</keyword>
<dbReference type="Proteomes" id="UP000318864">
    <property type="component" value="Unassembled WGS sequence"/>
</dbReference>
<evidence type="ECO:0000313" key="2">
    <source>
        <dbReference type="Proteomes" id="UP000318864"/>
    </source>
</evidence>
<accession>A0A4S3TUC4</accession>
<organism evidence="1 2">
    <name type="scientific">Salinadaptatus halalkaliphilus</name>
    <dbReference type="NCBI Taxonomy" id="2419781"/>
    <lineage>
        <taxon>Archaea</taxon>
        <taxon>Methanobacteriati</taxon>
        <taxon>Methanobacteriota</taxon>
        <taxon>Stenosarchaea group</taxon>
        <taxon>Halobacteria</taxon>
        <taxon>Halobacteriales</taxon>
        <taxon>Natrialbaceae</taxon>
        <taxon>Salinadaptatus</taxon>
    </lineage>
</organism>
<dbReference type="AlphaFoldDB" id="A0A4S3TUC4"/>
<dbReference type="EMBL" id="RBZW01000011">
    <property type="protein sequence ID" value="THE66268.1"/>
    <property type="molecule type" value="Genomic_DNA"/>
</dbReference>
<proteinExistence type="predicted"/>
<name>A0A4S3TUC4_9EURY</name>
<comment type="caution">
    <text evidence="1">The sequence shown here is derived from an EMBL/GenBank/DDBJ whole genome shotgun (WGS) entry which is preliminary data.</text>
</comment>
<evidence type="ECO:0000313" key="1">
    <source>
        <dbReference type="EMBL" id="THE66268.1"/>
    </source>
</evidence>
<sequence length="106" mass="11907">MYNAGRRNNCWYGVDATVHRPNGGFAGHRRLDNRDERFDIGWPTRERIDRAADTGAKSGYFGDILEFGKRPCPLIVLITRDDESFAGSRLKHGDLQANEPLQGSSV</sequence>
<reference evidence="1 2" key="1">
    <citation type="submission" date="2018-10" db="EMBL/GenBank/DDBJ databases">
        <title>Natronolimnobius sp. XQ-INN 246 isolated from Inner Mongolia Autonomous Region of China.</title>
        <authorList>
            <person name="Xue Q."/>
        </authorList>
    </citation>
    <scope>NUCLEOTIDE SEQUENCE [LARGE SCALE GENOMIC DNA]</scope>
    <source>
        <strain evidence="1 2">XQ-INN 246</strain>
    </source>
</reference>
<protein>
    <submittedName>
        <fullName evidence="1">Uncharacterized protein</fullName>
    </submittedName>
</protein>
<gene>
    <name evidence="1" type="ORF">D8Y22_03060</name>
</gene>